<dbReference type="InterPro" id="IPR012337">
    <property type="entry name" value="RNaseH-like_sf"/>
</dbReference>
<dbReference type="Gene3D" id="3.30.420.10">
    <property type="entry name" value="Ribonuclease H-like superfamily/Ribonuclease H"/>
    <property type="match status" value="1"/>
</dbReference>
<sequence length="258" mass="29435">MELKLHKPICFFDLETTGTDITKDRIVEISVLKVYPNGNKESRTWLVNPERPIPPATTAFHGITDDKVANEPTFKELANTIHNMMKDSDLGGYNSDRFDIPLLAEELLRAGVDFDMKNRVSVDVQTIFHKKEERTLSAAYKFYCGKTLDNAHTAEADTNATYEILKSQLERYDDLENDMRALSEYTTRKKVVDFAGFIVLDADGEEIFTFGKHKGAKVEKVLEQEPGYFGWIQNADFPLYTKKVLTAIKLRKLNNKLA</sequence>
<dbReference type="EMBL" id="JBHUMD010000005">
    <property type="protein sequence ID" value="MFD2601038.1"/>
    <property type="molecule type" value="Genomic_DNA"/>
</dbReference>
<evidence type="ECO:0000259" key="1">
    <source>
        <dbReference type="SMART" id="SM00479"/>
    </source>
</evidence>
<dbReference type="SUPFAM" id="SSF53098">
    <property type="entry name" value="Ribonuclease H-like"/>
    <property type="match status" value="1"/>
</dbReference>
<dbReference type="SMART" id="SM00479">
    <property type="entry name" value="EXOIII"/>
    <property type="match status" value="1"/>
</dbReference>
<dbReference type="Proteomes" id="UP001597480">
    <property type="component" value="Unassembled WGS sequence"/>
</dbReference>
<evidence type="ECO:0000313" key="3">
    <source>
        <dbReference type="Proteomes" id="UP001597480"/>
    </source>
</evidence>
<accession>A0ABW5NQS4</accession>
<keyword evidence="2" id="KW-0378">Hydrolase</keyword>
<name>A0ABW5NQS4_9FLAO</name>
<dbReference type="Pfam" id="PF00929">
    <property type="entry name" value="RNase_T"/>
    <property type="match status" value="1"/>
</dbReference>
<dbReference type="PANTHER" id="PTHR30231:SF41">
    <property type="entry name" value="DNA POLYMERASE III SUBUNIT EPSILON"/>
    <property type="match status" value="1"/>
</dbReference>
<dbReference type="InterPro" id="IPR046768">
    <property type="entry name" value="ExoX-like_C"/>
</dbReference>
<dbReference type="RefSeq" id="WP_114757816.1">
    <property type="nucleotide sequence ID" value="NZ_JBHUMD010000005.1"/>
</dbReference>
<evidence type="ECO:0000313" key="2">
    <source>
        <dbReference type="EMBL" id="MFD2601038.1"/>
    </source>
</evidence>
<proteinExistence type="predicted"/>
<protein>
    <submittedName>
        <fullName evidence="2">Exonuclease domain-containing protein</fullName>
    </submittedName>
</protein>
<reference evidence="3" key="1">
    <citation type="journal article" date="2019" name="Int. J. Syst. Evol. Microbiol.">
        <title>The Global Catalogue of Microorganisms (GCM) 10K type strain sequencing project: providing services to taxonomists for standard genome sequencing and annotation.</title>
        <authorList>
            <consortium name="The Broad Institute Genomics Platform"/>
            <consortium name="The Broad Institute Genome Sequencing Center for Infectious Disease"/>
            <person name="Wu L."/>
            <person name="Ma J."/>
        </authorList>
    </citation>
    <scope>NUCLEOTIDE SEQUENCE [LARGE SCALE GENOMIC DNA]</scope>
    <source>
        <strain evidence="3">KCTC 42107</strain>
    </source>
</reference>
<keyword evidence="2" id="KW-0540">Nuclease</keyword>
<gene>
    <name evidence="2" type="ORF">ACFSR3_03140</name>
</gene>
<dbReference type="InterPro" id="IPR036397">
    <property type="entry name" value="RNaseH_sf"/>
</dbReference>
<keyword evidence="2" id="KW-0269">Exonuclease</keyword>
<dbReference type="Pfam" id="PF20600">
    <property type="entry name" value="ExoX-like_C"/>
    <property type="match status" value="1"/>
</dbReference>
<dbReference type="GO" id="GO:0004527">
    <property type="term" value="F:exonuclease activity"/>
    <property type="evidence" value="ECO:0007669"/>
    <property type="project" value="UniProtKB-KW"/>
</dbReference>
<dbReference type="CDD" id="cd06127">
    <property type="entry name" value="DEDDh"/>
    <property type="match status" value="1"/>
</dbReference>
<feature type="domain" description="Exonuclease" evidence="1">
    <location>
        <begin position="8"/>
        <end position="174"/>
    </location>
</feature>
<comment type="caution">
    <text evidence="2">The sequence shown here is derived from an EMBL/GenBank/DDBJ whole genome shotgun (WGS) entry which is preliminary data.</text>
</comment>
<dbReference type="InterPro" id="IPR013520">
    <property type="entry name" value="Ribonucl_H"/>
</dbReference>
<dbReference type="PANTHER" id="PTHR30231">
    <property type="entry name" value="DNA POLYMERASE III SUBUNIT EPSILON"/>
    <property type="match status" value="1"/>
</dbReference>
<organism evidence="2 3">
    <name type="scientific">Flavobacterium suzhouense</name>
    <dbReference type="NCBI Taxonomy" id="1529638"/>
    <lineage>
        <taxon>Bacteria</taxon>
        <taxon>Pseudomonadati</taxon>
        <taxon>Bacteroidota</taxon>
        <taxon>Flavobacteriia</taxon>
        <taxon>Flavobacteriales</taxon>
        <taxon>Flavobacteriaceae</taxon>
        <taxon>Flavobacterium</taxon>
    </lineage>
</organism>
<keyword evidence="3" id="KW-1185">Reference proteome</keyword>